<dbReference type="GO" id="GO:0006633">
    <property type="term" value="P:fatty acid biosynthetic process"/>
    <property type="evidence" value="ECO:0007669"/>
    <property type="project" value="UniProtKB-KW"/>
</dbReference>
<keyword evidence="9 14" id="KW-1133">Transmembrane helix</keyword>
<gene>
    <name evidence="16" type="ORF">F0L74_16440</name>
</gene>
<keyword evidence="13" id="KW-0275">Fatty acid biosynthesis</keyword>
<evidence type="ECO:0000259" key="15">
    <source>
        <dbReference type="Pfam" id="PF04116"/>
    </source>
</evidence>
<evidence type="ECO:0000313" key="16">
    <source>
        <dbReference type="EMBL" id="KAA2241485.1"/>
    </source>
</evidence>
<feature type="transmembrane region" description="Helical" evidence="14">
    <location>
        <begin position="141"/>
        <end position="159"/>
    </location>
</feature>
<comment type="caution">
    <text evidence="16">The sequence shown here is derived from an EMBL/GenBank/DDBJ whole genome shotgun (WGS) entry which is preliminary data.</text>
</comment>
<feature type="transmembrane region" description="Helical" evidence="14">
    <location>
        <begin position="52"/>
        <end position="71"/>
    </location>
</feature>
<evidence type="ECO:0000313" key="17">
    <source>
        <dbReference type="Proteomes" id="UP000324611"/>
    </source>
</evidence>
<feature type="transmembrane region" description="Helical" evidence="14">
    <location>
        <begin position="111"/>
        <end position="129"/>
    </location>
</feature>
<keyword evidence="12 14" id="KW-0472">Membrane</keyword>
<dbReference type="AlphaFoldDB" id="A0A5B2VR18"/>
<feature type="domain" description="Fatty acid hydroxylase" evidence="15">
    <location>
        <begin position="62"/>
        <end position="201"/>
    </location>
</feature>
<reference evidence="16 17" key="2">
    <citation type="submission" date="2019-09" db="EMBL/GenBank/DDBJ databases">
        <authorList>
            <person name="Jin C."/>
        </authorList>
    </citation>
    <scope>NUCLEOTIDE SEQUENCE [LARGE SCALE GENOMIC DNA]</scope>
    <source>
        <strain evidence="16 17">BN140078</strain>
    </source>
</reference>
<evidence type="ECO:0000256" key="9">
    <source>
        <dbReference type="ARBA" id="ARBA00022989"/>
    </source>
</evidence>
<keyword evidence="5" id="KW-0479">Metal-binding</keyword>
<reference evidence="16 17" key="1">
    <citation type="submission" date="2019-09" db="EMBL/GenBank/DDBJ databases">
        <title>Chitinophaga ginsengihumi sp. nov., isolated from soil of ginseng rhizosphere.</title>
        <authorList>
            <person name="Lee J."/>
        </authorList>
    </citation>
    <scope>NUCLEOTIDE SEQUENCE [LARGE SCALE GENOMIC DNA]</scope>
    <source>
        <strain evidence="16 17">BN140078</strain>
    </source>
</reference>
<evidence type="ECO:0000256" key="4">
    <source>
        <dbReference type="ARBA" id="ARBA00022692"/>
    </source>
</evidence>
<dbReference type="InterPro" id="IPR014430">
    <property type="entry name" value="Scs7"/>
</dbReference>
<keyword evidence="11" id="KW-0443">Lipid metabolism</keyword>
<dbReference type="GO" id="GO:0080132">
    <property type="term" value="F:fatty acid 2-hydroxylase activity"/>
    <property type="evidence" value="ECO:0007669"/>
    <property type="project" value="InterPro"/>
</dbReference>
<evidence type="ECO:0000256" key="7">
    <source>
        <dbReference type="ARBA" id="ARBA00022832"/>
    </source>
</evidence>
<keyword evidence="8" id="KW-0862">Zinc</keyword>
<dbReference type="RefSeq" id="WP_149838999.1">
    <property type="nucleotide sequence ID" value="NZ_VUOC01000003.1"/>
</dbReference>
<keyword evidence="7" id="KW-0276">Fatty acid metabolism</keyword>
<dbReference type="InterPro" id="IPR006694">
    <property type="entry name" value="Fatty_acid_hydroxylase"/>
</dbReference>
<keyword evidence="4 14" id="KW-0812">Transmembrane</keyword>
<keyword evidence="10" id="KW-0560">Oxidoreductase</keyword>
<keyword evidence="17" id="KW-1185">Reference proteome</keyword>
<comment type="cofactor">
    <cofactor evidence="1">
        <name>Zn(2+)</name>
        <dbReference type="ChEBI" id="CHEBI:29105"/>
    </cofactor>
</comment>
<evidence type="ECO:0000256" key="14">
    <source>
        <dbReference type="SAM" id="Phobius"/>
    </source>
</evidence>
<evidence type="ECO:0000256" key="2">
    <source>
        <dbReference type="ARBA" id="ARBA00004477"/>
    </source>
</evidence>
<dbReference type="PANTHER" id="PTHR12863:SF1">
    <property type="entry name" value="FATTY ACID 2-HYDROXYLASE"/>
    <property type="match status" value="1"/>
</dbReference>
<dbReference type="EMBL" id="VUOC01000003">
    <property type="protein sequence ID" value="KAA2241485.1"/>
    <property type="molecule type" value="Genomic_DNA"/>
</dbReference>
<accession>A0A5B2VR18</accession>
<evidence type="ECO:0000256" key="6">
    <source>
        <dbReference type="ARBA" id="ARBA00022824"/>
    </source>
</evidence>
<sequence>MKKNYISNSPESIRMFKAGWMEALSKIPFWVPLVLYVPVIIYCCWRDFAIEGIEILPFIGYFAAGLFLWTITEYIMHRFVFHHEPKTDWGRKLHFIFHGVHHDYPQDRLRLVLPPSVSIPLAIGFYLLFRALMNEQQLYAFYPAFVLGYLVYDISHYAFHHVNFKNKYWMMLKKHHMLHHYSDATKGYGVSSKLWDLIFGSDFIKK</sequence>
<keyword evidence="6" id="KW-0256">Endoplasmic reticulum</keyword>
<evidence type="ECO:0000256" key="3">
    <source>
        <dbReference type="ARBA" id="ARBA00022516"/>
    </source>
</evidence>
<dbReference type="GO" id="GO:0016020">
    <property type="term" value="C:membrane"/>
    <property type="evidence" value="ECO:0007669"/>
    <property type="project" value="InterPro"/>
</dbReference>
<dbReference type="Pfam" id="PF04116">
    <property type="entry name" value="FA_hydroxylase"/>
    <property type="match status" value="1"/>
</dbReference>
<keyword evidence="3" id="KW-0444">Lipid biosynthesis</keyword>
<dbReference type="GO" id="GO:0005506">
    <property type="term" value="F:iron ion binding"/>
    <property type="evidence" value="ECO:0007669"/>
    <property type="project" value="InterPro"/>
</dbReference>
<dbReference type="Proteomes" id="UP000324611">
    <property type="component" value="Unassembled WGS sequence"/>
</dbReference>
<evidence type="ECO:0000256" key="1">
    <source>
        <dbReference type="ARBA" id="ARBA00001947"/>
    </source>
</evidence>
<comment type="subcellular location">
    <subcellularLocation>
        <location evidence="2">Endoplasmic reticulum membrane</location>
        <topology evidence="2">Multi-pass membrane protein</topology>
    </subcellularLocation>
</comment>
<evidence type="ECO:0000256" key="5">
    <source>
        <dbReference type="ARBA" id="ARBA00022723"/>
    </source>
</evidence>
<feature type="transmembrane region" description="Helical" evidence="14">
    <location>
        <begin position="27"/>
        <end position="45"/>
    </location>
</feature>
<organism evidence="16 17">
    <name type="scientific">Chitinophaga agrisoli</name>
    <dbReference type="NCBI Taxonomy" id="2607653"/>
    <lineage>
        <taxon>Bacteria</taxon>
        <taxon>Pseudomonadati</taxon>
        <taxon>Bacteroidota</taxon>
        <taxon>Chitinophagia</taxon>
        <taxon>Chitinophagales</taxon>
        <taxon>Chitinophagaceae</taxon>
        <taxon>Chitinophaga</taxon>
    </lineage>
</organism>
<name>A0A5B2VR18_9BACT</name>
<evidence type="ECO:0000256" key="13">
    <source>
        <dbReference type="ARBA" id="ARBA00023160"/>
    </source>
</evidence>
<protein>
    <submittedName>
        <fullName evidence="16">Fatty acid hydroxylase</fullName>
    </submittedName>
</protein>
<evidence type="ECO:0000256" key="8">
    <source>
        <dbReference type="ARBA" id="ARBA00022833"/>
    </source>
</evidence>
<proteinExistence type="predicted"/>
<evidence type="ECO:0000256" key="12">
    <source>
        <dbReference type="ARBA" id="ARBA00023136"/>
    </source>
</evidence>
<evidence type="ECO:0000256" key="10">
    <source>
        <dbReference type="ARBA" id="ARBA00023002"/>
    </source>
</evidence>
<dbReference type="PANTHER" id="PTHR12863">
    <property type="entry name" value="FATTY ACID HYDROXYLASE"/>
    <property type="match status" value="1"/>
</dbReference>
<evidence type="ECO:0000256" key="11">
    <source>
        <dbReference type="ARBA" id="ARBA00023098"/>
    </source>
</evidence>